<feature type="transmembrane region" description="Helical" evidence="10">
    <location>
        <begin position="142"/>
        <end position="160"/>
    </location>
</feature>
<dbReference type="InterPro" id="IPR005074">
    <property type="entry name" value="Peptidase_C39"/>
</dbReference>
<reference evidence="12 13" key="1">
    <citation type="submission" date="2013-04" db="EMBL/GenBank/DDBJ databases">
        <title>The Genome Sequence of Bacteroides massiliensis DSM 17679.</title>
        <authorList>
            <consortium name="The Broad Institute Genomics Platform"/>
            <person name="Earl A."/>
            <person name="Ward D."/>
            <person name="Feldgarden M."/>
            <person name="Gevers D."/>
            <person name="Martens E."/>
            <person name="Fenner L."/>
            <person name="Roux V."/>
            <person name="Mallet M.N."/>
            <person name="Raoult D."/>
            <person name="Walker B."/>
            <person name="Young S."/>
            <person name="Zeng Q."/>
            <person name="Gargeya S."/>
            <person name="Fitzgerald M."/>
            <person name="Haas B."/>
            <person name="Abouelleil A."/>
            <person name="Allen A.W."/>
            <person name="Alvarado L."/>
            <person name="Arachchi H.M."/>
            <person name="Berlin A.M."/>
            <person name="Chapman S.B."/>
            <person name="Gainer-Dewar J."/>
            <person name="Goldberg J."/>
            <person name="Griggs A."/>
            <person name="Gujja S."/>
            <person name="Hansen M."/>
            <person name="Howarth C."/>
            <person name="Imamovic A."/>
            <person name="Ireland A."/>
            <person name="Larimer J."/>
            <person name="McCowan C."/>
            <person name="Murphy C."/>
            <person name="Pearson M."/>
            <person name="Poon T.W."/>
            <person name="Priest M."/>
            <person name="Roberts A."/>
            <person name="Saif S."/>
            <person name="Shea T."/>
            <person name="Sisk P."/>
            <person name="Sykes S."/>
            <person name="Wortman J."/>
            <person name="Nusbaum C."/>
            <person name="Birren B."/>
        </authorList>
    </citation>
    <scope>NUCLEOTIDE SEQUENCE [LARGE SCALE GENOMIC DNA]</scope>
    <source>
        <strain evidence="13">B84634 / Timone 84634 / DSM 17679 / JCM 13223</strain>
    </source>
</reference>
<dbReference type="CDD" id="cd12921">
    <property type="entry name" value="VKOR_4"/>
    <property type="match status" value="1"/>
</dbReference>
<dbReference type="Proteomes" id="UP000017831">
    <property type="component" value="Unassembled WGS sequence"/>
</dbReference>
<evidence type="ECO:0000256" key="7">
    <source>
        <dbReference type="ARBA" id="ARBA00023136"/>
    </source>
</evidence>
<dbReference type="AlphaFoldDB" id="U6RBV2"/>
<keyword evidence="6" id="KW-0560">Oxidoreductase</keyword>
<feature type="transmembrane region" description="Helical" evidence="10">
    <location>
        <begin position="247"/>
        <end position="268"/>
    </location>
</feature>
<keyword evidence="13" id="KW-1185">Reference proteome</keyword>
<dbReference type="HOGENOM" id="CLU_037935_1_0_10"/>
<dbReference type="GO" id="GO:0016491">
    <property type="term" value="F:oxidoreductase activity"/>
    <property type="evidence" value="ECO:0007669"/>
    <property type="project" value="UniProtKB-KW"/>
</dbReference>
<proteinExistence type="inferred from homology"/>
<dbReference type="Pfam" id="PF03412">
    <property type="entry name" value="Peptidase_C39"/>
    <property type="match status" value="1"/>
</dbReference>
<dbReference type="Gene3D" id="1.20.1440.130">
    <property type="entry name" value="VKOR domain"/>
    <property type="match status" value="1"/>
</dbReference>
<feature type="transmembrane region" description="Helical" evidence="10">
    <location>
        <begin position="273"/>
        <end position="293"/>
    </location>
</feature>
<evidence type="ECO:0000256" key="2">
    <source>
        <dbReference type="ARBA" id="ARBA00006214"/>
    </source>
</evidence>
<comment type="subcellular location">
    <subcellularLocation>
        <location evidence="1">Membrane</location>
        <topology evidence="1">Multi-pass membrane protein</topology>
    </subcellularLocation>
</comment>
<keyword evidence="8" id="KW-1015">Disulfide bond</keyword>
<keyword evidence="9" id="KW-0676">Redox-active center</keyword>
<evidence type="ECO:0000259" key="11">
    <source>
        <dbReference type="PROSITE" id="PS50990"/>
    </source>
</evidence>
<evidence type="ECO:0000313" key="12">
    <source>
        <dbReference type="EMBL" id="EOA52663.1"/>
    </source>
</evidence>
<dbReference type="Gene3D" id="3.40.30.10">
    <property type="entry name" value="Glutaredoxin"/>
    <property type="match status" value="1"/>
</dbReference>
<evidence type="ECO:0000256" key="8">
    <source>
        <dbReference type="ARBA" id="ARBA00023157"/>
    </source>
</evidence>
<protein>
    <recommendedName>
        <fullName evidence="11">Peptidase C39 domain-containing protein</fullName>
    </recommendedName>
</protein>
<evidence type="ECO:0000256" key="9">
    <source>
        <dbReference type="ARBA" id="ARBA00023284"/>
    </source>
</evidence>
<dbReference type="PROSITE" id="PS50990">
    <property type="entry name" value="PEPTIDASE_C39"/>
    <property type="match status" value="1"/>
</dbReference>
<evidence type="ECO:0000256" key="6">
    <source>
        <dbReference type="ARBA" id="ARBA00023002"/>
    </source>
</evidence>
<feature type="transmembrane region" description="Helical" evidence="10">
    <location>
        <begin position="299"/>
        <end position="323"/>
    </location>
</feature>
<dbReference type="GO" id="GO:0006508">
    <property type="term" value="P:proteolysis"/>
    <property type="evidence" value="ECO:0007669"/>
    <property type="project" value="InterPro"/>
</dbReference>
<dbReference type="STRING" id="1121098.HMPREF1534_03314"/>
<name>U6RBV2_9BACT</name>
<comment type="caution">
    <text evidence="12">The sequence shown here is derived from an EMBL/GenBank/DDBJ whole genome shotgun (WGS) entry which is preliminary data.</text>
</comment>
<feature type="transmembrane region" description="Helical" evidence="10">
    <location>
        <begin position="219"/>
        <end position="241"/>
    </location>
</feature>
<keyword evidence="5 10" id="KW-1133">Transmembrane helix</keyword>
<dbReference type="Gene3D" id="3.90.70.10">
    <property type="entry name" value="Cysteine proteinases"/>
    <property type="match status" value="1"/>
</dbReference>
<evidence type="ECO:0000256" key="5">
    <source>
        <dbReference type="ARBA" id="ARBA00022989"/>
    </source>
</evidence>
<dbReference type="GO" id="GO:0005524">
    <property type="term" value="F:ATP binding"/>
    <property type="evidence" value="ECO:0007669"/>
    <property type="project" value="InterPro"/>
</dbReference>
<dbReference type="eggNOG" id="COG4243">
    <property type="taxonomic scope" value="Bacteria"/>
</dbReference>
<comment type="similarity">
    <text evidence="2">Belongs to the VKOR family.</text>
</comment>
<dbReference type="GO" id="GO:0048038">
    <property type="term" value="F:quinone binding"/>
    <property type="evidence" value="ECO:0007669"/>
    <property type="project" value="UniProtKB-KW"/>
</dbReference>
<gene>
    <name evidence="12" type="ORF">HMPREF1534_03314</name>
</gene>
<feature type="domain" description="Peptidase C39" evidence="11">
    <location>
        <begin position="1"/>
        <end position="118"/>
    </location>
</feature>
<dbReference type="InterPro" id="IPR012932">
    <property type="entry name" value="VKOR"/>
</dbReference>
<evidence type="ECO:0000256" key="10">
    <source>
        <dbReference type="SAM" id="Phobius"/>
    </source>
</evidence>
<feature type="transmembrane region" description="Helical" evidence="10">
    <location>
        <begin position="166"/>
        <end position="184"/>
    </location>
</feature>
<dbReference type="GO" id="GO:0008233">
    <property type="term" value="F:peptidase activity"/>
    <property type="evidence" value="ECO:0007669"/>
    <property type="project" value="InterPro"/>
</dbReference>
<evidence type="ECO:0000313" key="13">
    <source>
        <dbReference type="Proteomes" id="UP000017831"/>
    </source>
</evidence>
<evidence type="ECO:0000256" key="4">
    <source>
        <dbReference type="ARBA" id="ARBA00022719"/>
    </source>
</evidence>
<evidence type="ECO:0000256" key="3">
    <source>
        <dbReference type="ARBA" id="ARBA00022692"/>
    </source>
</evidence>
<dbReference type="PATRIC" id="fig|1121098.3.peg.3359"/>
<dbReference type="InterPro" id="IPR036249">
    <property type="entry name" value="Thioredoxin-like_sf"/>
</dbReference>
<dbReference type="SUPFAM" id="SSF52833">
    <property type="entry name" value="Thioredoxin-like"/>
    <property type="match status" value="1"/>
</dbReference>
<sequence>MADIDYTMSILHRYLKELSIKVSYGRIRKLLATPMGCSVRGISDALDSLHITHEVYQLPATYLSKIEAPFLALMHNGRYCLVKSIQEEKTILLSDKGKEENLPTKQFIAAWKGVVLIIDETQASYHEPYYQLKQILYLAKKYRCLSTIGLAGIIYLLASPRQTGDLLFNTLTWIGLAVSILIIYKESYNKDFLQRFCKIGNIVDCNEILHSKAASINGIITLGEMALLYYSTLFLSTAFHIPLYYSIWTWATCISIAFTLWSVGYQVIIARKLCMFCLSIDIIIWLQALVLFSTDMAAWHLNISSIFAFILIGTLCCTAWYALKELLDSVREVAKLKDKRVLLLSYPTLFDTLLQMGHAVPNAEKDMTIQREAQGGKLIQIIINPHCKHCANEHQEWMKPENASIRILFSIAPQDTVGKDIALAIITCYLEHGFQKAMHLLNEWFEKQNSKFIAYYKPIRQAEQMLEAQQAYCQQIHLKHTPFITVNEREMPQVYDIEDVQYV</sequence>
<dbReference type="Pfam" id="PF07884">
    <property type="entry name" value="VKOR"/>
    <property type="match status" value="1"/>
</dbReference>
<keyword evidence="4" id="KW-0874">Quinone</keyword>
<dbReference type="EMBL" id="AQHY01000039">
    <property type="protein sequence ID" value="EOA52663.1"/>
    <property type="molecule type" value="Genomic_DNA"/>
</dbReference>
<dbReference type="GO" id="GO:0016020">
    <property type="term" value="C:membrane"/>
    <property type="evidence" value="ECO:0007669"/>
    <property type="project" value="UniProtKB-SubCell"/>
</dbReference>
<dbReference type="InterPro" id="IPR038354">
    <property type="entry name" value="VKOR_sf"/>
</dbReference>
<dbReference type="OrthoDB" id="1100563at2"/>
<evidence type="ECO:0000256" key="1">
    <source>
        <dbReference type="ARBA" id="ARBA00004141"/>
    </source>
</evidence>
<accession>U6RBV2</accession>
<keyword evidence="3 10" id="KW-0812">Transmembrane</keyword>
<keyword evidence="7 10" id="KW-0472">Membrane</keyword>
<organism evidence="12 13">
    <name type="scientific">Phocaeicola massiliensis B84634 = Timone 84634 = DSM 17679 = JCM 13223</name>
    <dbReference type="NCBI Taxonomy" id="1121098"/>
    <lineage>
        <taxon>Bacteria</taxon>
        <taxon>Pseudomonadati</taxon>
        <taxon>Bacteroidota</taxon>
        <taxon>Bacteroidia</taxon>
        <taxon>Bacteroidales</taxon>
        <taxon>Bacteroidaceae</taxon>
        <taxon>Phocaeicola</taxon>
    </lineage>
</organism>